<gene>
    <name evidence="6" type="primary">thcD_2</name>
    <name evidence="6" type="ORF">DSM112329_01897</name>
</gene>
<dbReference type="InterPro" id="IPR036188">
    <property type="entry name" value="FAD/NAD-bd_sf"/>
</dbReference>
<dbReference type="PRINTS" id="PR00411">
    <property type="entry name" value="PNDRDTASEI"/>
</dbReference>
<dbReference type="AlphaFoldDB" id="A0AAU7ATP1"/>
<keyword evidence="4 6" id="KW-0560">Oxidoreductase</keyword>
<reference evidence="6" key="1">
    <citation type="submission" date="2022-12" db="EMBL/GenBank/DDBJ databases">
        <title>Paraconexibacter alkalitolerans sp. nov. and Baekduia alba sp. nov., isolated from soil and emended description of the genera Paraconexibacter (Chun et al., 2020) and Baekduia (An et al., 2020).</title>
        <authorList>
            <person name="Vieira S."/>
            <person name="Huber K.J."/>
            <person name="Geppert A."/>
            <person name="Wolf J."/>
            <person name="Neumann-Schaal M."/>
            <person name="Muesken M."/>
            <person name="Overmann J."/>
        </authorList>
    </citation>
    <scope>NUCLEOTIDE SEQUENCE</scope>
    <source>
        <strain evidence="6">AEG42_29</strain>
    </source>
</reference>
<dbReference type="InterPro" id="IPR050446">
    <property type="entry name" value="FAD-oxidoreductase/Apoptosis"/>
</dbReference>
<evidence type="ECO:0000256" key="1">
    <source>
        <dbReference type="ARBA" id="ARBA00001974"/>
    </source>
</evidence>
<accession>A0AAU7ATP1</accession>
<protein>
    <submittedName>
        <fullName evidence="6">Rhodocoxin reductase</fullName>
        <ecNumber evidence="6">1.18.1.-</ecNumber>
    </submittedName>
</protein>
<keyword evidence="2" id="KW-0285">Flavoprotein</keyword>
<evidence type="ECO:0000256" key="3">
    <source>
        <dbReference type="ARBA" id="ARBA00022827"/>
    </source>
</evidence>
<organism evidence="6">
    <name type="scientific">Paraconexibacter sp. AEG42_29</name>
    <dbReference type="NCBI Taxonomy" id="2997339"/>
    <lineage>
        <taxon>Bacteria</taxon>
        <taxon>Bacillati</taxon>
        <taxon>Actinomycetota</taxon>
        <taxon>Thermoleophilia</taxon>
        <taxon>Solirubrobacterales</taxon>
        <taxon>Paraconexibacteraceae</taxon>
        <taxon>Paraconexibacter</taxon>
    </lineage>
</organism>
<dbReference type="KEGG" id="parq:DSM112329_01897"/>
<dbReference type="PANTHER" id="PTHR43557:SF2">
    <property type="entry name" value="RIESKE DOMAIN-CONTAINING PROTEIN-RELATED"/>
    <property type="match status" value="1"/>
</dbReference>
<dbReference type="GO" id="GO:0016651">
    <property type="term" value="F:oxidoreductase activity, acting on NAD(P)H"/>
    <property type="evidence" value="ECO:0007669"/>
    <property type="project" value="TreeGrafter"/>
</dbReference>
<evidence type="ECO:0000256" key="2">
    <source>
        <dbReference type="ARBA" id="ARBA00022630"/>
    </source>
</evidence>
<dbReference type="SUPFAM" id="SSF51905">
    <property type="entry name" value="FAD/NAD(P)-binding domain"/>
    <property type="match status" value="2"/>
</dbReference>
<dbReference type="Gene3D" id="3.50.50.60">
    <property type="entry name" value="FAD/NAD(P)-binding domain"/>
    <property type="match status" value="2"/>
</dbReference>
<dbReference type="Pfam" id="PF07992">
    <property type="entry name" value="Pyr_redox_2"/>
    <property type="match status" value="1"/>
</dbReference>
<dbReference type="SUPFAM" id="SSF55424">
    <property type="entry name" value="FAD/NAD-linked reductases, dimerisation (C-terminal) domain"/>
    <property type="match status" value="1"/>
</dbReference>
<proteinExistence type="predicted"/>
<comment type="cofactor">
    <cofactor evidence="1">
        <name>FAD</name>
        <dbReference type="ChEBI" id="CHEBI:57692"/>
    </cofactor>
</comment>
<dbReference type="InterPro" id="IPR016156">
    <property type="entry name" value="FAD/NAD-linked_Rdtase_dimer_sf"/>
</dbReference>
<keyword evidence="3" id="KW-0274">FAD</keyword>
<evidence type="ECO:0000256" key="4">
    <source>
        <dbReference type="ARBA" id="ARBA00023002"/>
    </source>
</evidence>
<dbReference type="PRINTS" id="PR00368">
    <property type="entry name" value="FADPNR"/>
</dbReference>
<name>A0AAU7ATP1_9ACTN</name>
<evidence type="ECO:0000313" key="6">
    <source>
        <dbReference type="EMBL" id="XAY05056.1"/>
    </source>
</evidence>
<dbReference type="EC" id="1.18.1.-" evidence="6"/>
<dbReference type="Gene3D" id="3.30.390.30">
    <property type="match status" value="1"/>
</dbReference>
<feature type="domain" description="FAD/NAD(P)-binding" evidence="5">
    <location>
        <begin position="2"/>
        <end position="286"/>
    </location>
</feature>
<dbReference type="PANTHER" id="PTHR43557">
    <property type="entry name" value="APOPTOSIS-INDUCING FACTOR 1"/>
    <property type="match status" value="1"/>
</dbReference>
<evidence type="ECO:0000259" key="5">
    <source>
        <dbReference type="Pfam" id="PF07992"/>
    </source>
</evidence>
<dbReference type="InterPro" id="IPR023753">
    <property type="entry name" value="FAD/NAD-binding_dom"/>
</dbReference>
<sequence>MACARAYRDVGAAGSVVMVADEGRMPYRRPPLTKEYLRGAVTADALPLEESGWPAANGVGFVAGRATALDPSARRIGLANGRELSYANCLLAPGARPVRLPIDGADDPGVLVIRTLEHARDLVDRLQPGHRVIVMGSGFVGCEVAASLSRRGHPVHLISDEPLPQARRLGDDVGRRLRDWLEADDVTLALGAAVERVTRAAGELAVHTAAGSARADLIVMAAGAAPRTELARSAGLPLHGGAVPADAGMRTAAPGVLAAGDVCRAQHAIAGRSLHVEHWGSAIAQGDVAGRTAAGAEAEWDVVPGFWSTIGERTLKYAAWGDGHDDVAQTYGADGAFTVRYRAGGRLVGVLTHGHDEDYAAGRDEIAAGAA</sequence>
<dbReference type="EMBL" id="CP114014">
    <property type="protein sequence ID" value="XAY05056.1"/>
    <property type="molecule type" value="Genomic_DNA"/>
</dbReference>
<dbReference type="GO" id="GO:0005737">
    <property type="term" value="C:cytoplasm"/>
    <property type="evidence" value="ECO:0007669"/>
    <property type="project" value="TreeGrafter"/>
</dbReference>